<organism evidence="1 2">
    <name type="scientific">Thelephora ganbajun</name>
    <name type="common">Ganba fungus</name>
    <dbReference type="NCBI Taxonomy" id="370292"/>
    <lineage>
        <taxon>Eukaryota</taxon>
        <taxon>Fungi</taxon>
        <taxon>Dikarya</taxon>
        <taxon>Basidiomycota</taxon>
        <taxon>Agaricomycotina</taxon>
        <taxon>Agaricomycetes</taxon>
        <taxon>Thelephorales</taxon>
        <taxon>Thelephoraceae</taxon>
        <taxon>Thelephora</taxon>
    </lineage>
</organism>
<keyword evidence="2" id="KW-1185">Reference proteome</keyword>
<evidence type="ECO:0000313" key="1">
    <source>
        <dbReference type="EMBL" id="KAF9649760.1"/>
    </source>
</evidence>
<evidence type="ECO:0000313" key="2">
    <source>
        <dbReference type="Proteomes" id="UP000886501"/>
    </source>
</evidence>
<protein>
    <submittedName>
        <fullName evidence="1">Uncharacterized protein</fullName>
    </submittedName>
</protein>
<comment type="caution">
    <text evidence="1">The sequence shown here is derived from an EMBL/GenBank/DDBJ whole genome shotgun (WGS) entry which is preliminary data.</text>
</comment>
<sequence length="123" mass="14188">MDLLVPHHVIFLGDMTASGRRAVSDEEYETYYETFKKMFPIPSNDTTAHYLPENNDVGLNVDPVESQHARRRFAKYFGPLDQTVIIQNHILVLLDAPRIIEEDYRRLRATPGSSTRVTSRLKL</sequence>
<name>A0ACB6ZIX0_THEGA</name>
<gene>
    <name evidence="1" type="ORF">BDM02DRAFT_3185983</name>
</gene>
<proteinExistence type="predicted"/>
<dbReference type="EMBL" id="MU117993">
    <property type="protein sequence ID" value="KAF9649760.1"/>
    <property type="molecule type" value="Genomic_DNA"/>
</dbReference>
<dbReference type="Proteomes" id="UP000886501">
    <property type="component" value="Unassembled WGS sequence"/>
</dbReference>
<accession>A0ACB6ZIX0</accession>
<reference evidence="1" key="1">
    <citation type="submission" date="2019-10" db="EMBL/GenBank/DDBJ databases">
        <authorList>
            <consortium name="DOE Joint Genome Institute"/>
            <person name="Kuo A."/>
            <person name="Miyauchi S."/>
            <person name="Kiss E."/>
            <person name="Drula E."/>
            <person name="Kohler A."/>
            <person name="Sanchez-Garcia M."/>
            <person name="Andreopoulos B."/>
            <person name="Barry K.W."/>
            <person name="Bonito G."/>
            <person name="Buee M."/>
            <person name="Carver A."/>
            <person name="Chen C."/>
            <person name="Cichocki N."/>
            <person name="Clum A."/>
            <person name="Culley D."/>
            <person name="Crous P.W."/>
            <person name="Fauchery L."/>
            <person name="Girlanda M."/>
            <person name="Hayes R."/>
            <person name="Keri Z."/>
            <person name="Labutti K."/>
            <person name="Lipzen A."/>
            <person name="Lombard V."/>
            <person name="Magnuson J."/>
            <person name="Maillard F."/>
            <person name="Morin E."/>
            <person name="Murat C."/>
            <person name="Nolan M."/>
            <person name="Ohm R."/>
            <person name="Pangilinan J."/>
            <person name="Pereira M."/>
            <person name="Perotto S."/>
            <person name="Peter M."/>
            <person name="Riley R."/>
            <person name="Sitrit Y."/>
            <person name="Stielow B."/>
            <person name="Szollosi G."/>
            <person name="Zifcakova L."/>
            <person name="Stursova M."/>
            <person name="Spatafora J.W."/>
            <person name="Tedersoo L."/>
            <person name="Vaario L.-M."/>
            <person name="Yamada A."/>
            <person name="Yan M."/>
            <person name="Wang P."/>
            <person name="Xu J."/>
            <person name="Bruns T."/>
            <person name="Baldrian P."/>
            <person name="Vilgalys R."/>
            <person name="Henrissat B."/>
            <person name="Grigoriev I.V."/>
            <person name="Hibbett D."/>
            <person name="Nagy L.G."/>
            <person name="Martin F.M."/>
        </authorList>
    </citation>
    <scope>NUCLEOTIDE SEQUENCE</scope>
    <source>
        <strain evidence="1">P2</strain>
    </source>
</reference>
<reference evidence="1" key="2">
    <citation type="journal article" date="2020" name="Nat. Commun.">
        <title>Large-scale genome sequencing of mycorrhizal fungi provides insights into the early evolution of symbiotic traits.</title>
        <authorList>
            <person name="Miyauchi S."/>
            <person name="Kiss E."/>
            <person name="Kuo A."/>
            <person name="Drula E."/>
            <person name="Kohler A."/>
            <person name="Sanchez-Garcia M."/>
            <person name="Morin E."/>
            <person name="Andreopoulos B."/>
            <person name="Barry K.W."/>
            <person name="Bonito G."/>
            <person name="Buee M."/>
            <person name="Carver A."/>
            <person name="Chen C."/>
            <person name="Cichocki N."/>
            <person name="Clum A."/>
            <person name="Culley D."/>
            <person name="Crous P.W."/>
            <person name="Fauchery L."/>
            <person name="Girlanda M."/>
            <person name="Hayes R.D."/>
            <person name="Keri Z."/>
            <person name="LaButti K."/>
            <person name="Lipzen A."/>
            <person name="Lombard V."/>
            <person name="Magnuson J."/>
            <person name="Maillard F."/>
            <person name="Murat C."/>
            <person name="Nolan M."/>
            <person name="Ohm R.A."/>
            <person name="Pangilinan J."/>
            <person name="Pereira M.F."/>
            <person name="Perotto S."/>
            <person name="Peter M."/>
            <person name="Pfister S."/>
            <person name="Riley R."/>
            <person name="Sitrit Y."/>
            <person name="Stielow J.B."/>
            <person name="Szollosi G."/>
            <person name="Zifcakova L."/>
            <person name="Stursova M."/>
            <person name="Spatafora J.W."/>
            <person name="Tedersoo L."/>
            <person name="Vaario L.M."/>
            <person name="Yamada A."/>
            <person name="Yan M."/>
            <person name="Wang P."/>
            <person name="Xu J."/>
            <person name="Bruns T."/>
            <person name="Baldrian P."/>
            <person name="Vilgalys R."/>
            <person name="Dunand C."/>
            <person name="Henrissat B."/>
            <person name="Grigoriev I.V."/>
            <person name="Hibbett D."/>
            <person name="Nagy L.G."/>
            <person name="Martin F.M."/>
        </authorList>
    </citation>
    <scope>NUCLEOTIDE SEQUENCE</scope>
    <source>
        <strain evidence="1">P2</strain>
    </source>
</reference>